<keyword evidence="1" id="KW-1133">Transmembrane helix</keyword>
<evidence type="ECO:0000313" key="4">
    <source>
        <dbReference type="EMBL" id="GER04801.1"/>
    </source>
</evidence>
<dbReference type="Proteomes" id="UP000324996">
    <property type="component" value="Unassembled WGS sequence"/>
</dbReference>
<dbReference type="RefSeq" id="WP_042082794.1">
    <property type="nucleotide sequence ID" value="NZ_BKCN01000014.1"/>
</dbReference>
<keyword evidence="1" id="KW-0472">Membrane</keyword>
<reference evidence="4 5" key="1">
    <citation type="submission" date="2019-09" db="EMBL/GenBank/DDBJ databases">
        <title>NBRP : Genome information of microbial organism related human and environment.</title>
        <authorList>
            <person name="Hattori M."/>
            <person name="Oshima K."/>
            <person name="Inaba H."/>
            <person name="Suda W."/>
            <person name="Sakamoto M."/>
            <person name="Iino T."/>
            <person name="Kitahara M."/>
            <person name="Oshida Y."/>
            <person name="Iida T."/>
            <person name="Kudo T."/>
            <person name="Itoh T."/>
            <person name="Ohkuma M."/>
        </authorList>
    </citation>
    <scope>NUCLEOTIDE SEQUENCE [LARGE SCALE GENOMIC DNA]</scope>
    <source>
        <strain evidence="4 5">Q-1</strain>
    </source>
</reference>
<dbReference type="InterPro" id="IPR013424">
    <property type="entry name" value="Ice-binding_C"/>
</dbReference>
<feature type="chain" id="PRO_5023064193" description="Ice-binding protein C-terminal domain-containing protein" evidence="2">
    <location>
        <begin position="24"/>
        <end position="244"/>
    </location>
</feature>
<dbReference type="Pfam" id="PF07589">
    <property type="entry name" value="PEP-CTERM"/>
    <property type="match status" value="1"/>
</dbReference>
<sequence>MHVLLKMTAAALCSLAFSSIVQAMPVFDEFGPLDEATFGGDGIPNQNVAISGGQGVTSGQDIFTLTLGLTAHQRFFNPVLTHDGAGTFTAGAGTSFSPGGVEGALWNFAFFVGVEGATIADLVNDGYSFILSFDFDPSDAVDAGTILLDGATGSVVQGSQNLLFSFLSDGIPGLVIPPLGSFDPNIGGLYSFSLTALNTSGNVQVNPVVAGIDVRVVAVPVPASLLLFGFGLLAAGAAFRRRQA</sequence>
<comment type="caution">
    <text evidence="4">The sequence shown here is derived from an EMBL/GenBank/DDBJ whole genome shotgun (WGS) entry which is preliminary data.</text>
</comment>
<proteinExistence type="predicted"/>
<evidence type="ECO:0000313" key="5">
    <source>
        <dbReference type="Proteomes" id="UP000324996"/>
    </source>
</evidence>
<name>A0A5A7N8Y4_9PROT</name>
<keyword evidence="2" id="KW-0732">Signal</keyword>
<keyword evidence="5" id="KW-1185">Reference proteome</keyword>
<dbReference type="NCBIfam" id="TIGR02595">
    <property type="entry name" value="PEP_CTERM"/>
    <property type="match status" value="1"/>
</dbReference>
<evidence type="ECO:0000256" key="2">
    <source>
        <dbReference type="SAM" id="SignalP"/>
    </source>
</evidence>
<dbReference type="AlphaFoldDB" id="A0A5A7N8Y4"/>
<dbReference type="EMBL" id="BKCN01000014">
    <property type="protein sequence ID" value="GER04801.1"/>
    <property type="molecule type" value="Genomic_DNA"/>
</dbReference>
<organism evidence="4 5">
    <name type="scientific">Iodidimonas nitroreducens</name>
    <dbReference type="NCBI Taxonomy" id="1236968"/>
    <lineage>
        <taxon>Bacteria</taxon>
        <taxon>Pseudomonadati</taxon>
        <taxon>Pseudomonadota</taxon>
        <taxon>Alphaproteobacteria</taxon>
        <taxon>Iodidimonadales</taxon>
        <taxon>Iodidimonadaceae</taxon>
        <taxon>Iodidimonas</taxon>
    </lineage>
</organism>
<evidence type="ECO:0000259" key="3">
    <source>
        <dbReference type="Pfam" id="PF07589"/>
    </source>
</evidence>
<feature type="domain" description="Ice-binding protein C-terminal" evidence="3">
    <location>
        <begin position="218"/>
        <end position="242"/>
    </location>
</feature>
<feature type="signal peptide" evidence="2">
    <location>
        <begin position="1"/>
        <end position="23"/>
    </location>
</feature>
<gene>
    <name evidence="4" type="ORF">JCM17846_24830</name>
</gene>
<accession>A0A5A7N8Y4</accession>
<feature type="transmembrane region" description="Helical" evidence="1">
    <location>
        <begin position="217"/>
        <end position="239"/>
    </location>
</feature>
<protein>
    <recommendedName>
        <fullName evidence="3">Ice-binding protein C-terminal domain-containing protein</fullName>
    </recommendedName>
</protein>
<keyword evidence="1" id="KW-0812">Transmembrane</keyword>
<evidence type="ECO:0000256" key="1">
    <source>
        <dbReference type="SAM" id="Phobius"/>
    </source>
</evidence>